<proteinExistence type="predicted"/>
<feature type="chain" id="PRO_5046786618" description="CBM20 domain-containing protein" evidence="1">
    <location>
        <begin position="32"/>
        <end position="122"/>
    </location>
</feature>
<dbReference type="InterPro" id="IPR032640">
    <property type="entry name" value="AMPK1_CBM"/>
</dbReference>
<dbReference type="Proteomes" id="UP001275315">
    <property type="component" value="Unassembled WGS sequence"/>
</dbReference>
<gene>
    <name evidence="3" type="ORF">RWD45_12410</name>
</gene>
<accession>A0ABU5CS75</accession>
<feature type="domain" description="CBM20" evidence="2">
    <location>
        <begin position="47"/>
        <end position="121"/>
    </location>
</feature>
<comment type="caution">
    <text evidence="3">The sequence shown here is derived from an EMBL/GenBank/DDBJ whole genome shotgun (WGS) entry which is preliminary data.</text>
</comment>
<evidence type="ECO:0000313" key="4">
    <source>
        <dbReference type="Proteomes" id="UP001275315"/>
    </source>
</evidence>
<name>A0ABU5CS75_9BACI</name>
<sequence length="122" mass="13876">MHIKRHQKGISIFLIWLMLFSLFTSVSPAFAANSNKDEIKSPIVDKTGNVTFQAVHDGDQLYVVGSMNDWDVGNGIKMERKNDIFTTTSHLHPGTYEYKLVKGNSWANGEFFRPAQPTTKKW</sequence>
<keyword evidence="4" id="KW-1185">Reference proteome</keyword>
<protein>
    <recommendedName>
        <fullName evidence="2">CBM20 domain-containing protein</fullName>
    </recommendedName>
</protein>
<dbReference type="InterPro" id="IPR002044">
    <property type="entry name" value="CBM20"/>
</dbReference>
<dbReference type="Gene3D" id="2.60.40.10">
    <property type="entry name" value="Immunoglobulins"/>
    <property type="match status" value="1"/>
</dbReference>
<dbReference type="RefSeq" id="WP_320380024.1">
    <property type="nucleotide sequence ID" value="NZ_JAWDIQ010000002.1"/>
</dbReference>
<evidence type="ECO:0000256" key="1">
    <source>
        <dbReference type="SAM" id="SignalP"/>
    </source>
</evidence>
<feature type="signal peptide" evidence="1">
    <location>
        <begin position="1"/>
        <end position="31"/>
    </location>
</feature>
<dbReference type="InterPro" id="IPR013783">
    <property type="entry name" value="Ig-like_fold"/>
</dbReference>
<keyword evidence="1" id="KW-0732">Signal</keyword>
<dbReference type="Pfam" id="PF16561">
    <property type="entry name" value="AMPK1_CBM"/>
    <property type="match status" value="1"/>
</dbReference>
<evidence type="ECO:0000313" key="3">
    <source>
        <dbReference type="EMBL" id="MDY0409218.1"/>
    </source>
</evidence>
<reference evidence="3 4" key="1">
    <citation type="submission" date="2023-10" db="EMBL/GenBank/DDBJ databases">
        <title>Virgibacillus soli CC-YMP-6 genome.</title>
        <authorList>
            <person name="Miliotis G."/>
            <person name="Sengupta P."/>
            <person name="Hameed A."/>
            <person name="Chuvochina M."/>
            <person name="Mcdonagh F."/>
            <person name="Simpson A.C."/>
            <person name="Singh N.K."/>
            <person name="Rekha P.D."/>
            <person name="Raman K."/>
            <person name="Hugenholtz P."/>
            <person name="Venkateswaran K."/>
        </authorList>
    </citation>
    <scope>NUCLEOTIDE SEQUENCE [LARGE SCALE GENOMIC DNA]</scope>
    <source>
        <strain evidence="3 4">CC-YMP-6</strain>
    </source>
</reference>
<dbReference type="SUPFAM" id="SSF81296">
    <property type="entry name" value="E set domains"/>
    <property type="match status" value="1"/>
</dbReference>
<dbReference type="EMBL" id="JAWDIQ010000002">
    <property type="protein sequence ID" value="MDY0409218.1"/>
    <property type="molecule type" value="Genomic_DNA"/>
</dbReference>
<dbReference type="InterPro" id="IPR014756">
    <property type="entry name" value="Ig_E-set"/>
</dbReference>
<dbReference type="SMART" id="SM01065">
    <property type="entry name" value="CBM_2"/>
    <property type="match status" value="1"/>
</dbReference>
<dbReference type="CDD" id="cd02859">
    <property type="entry name" value="E_set_AMPKbeta_like_N"/>
    <property type="match status" value="1"/>
</dbReference>
<organism evidence="3 4">
    <name type="scientific">Paracerasibacillus soli</name>
    <dbReference type="NCBI Taxonomy" id="480284"/>
    <lineage>
        <taxon>Bacteria</taxon>
        <taxon>Bacillati</taxon>
        <taxon>Bacillota</taxon>
        <taxon>Bacilli</taxon>
        <taxon>Bacillales</taxon>
        <taxon>Bacillaceae</taxon>
        <taxon>Paracerasibacillus</taxon>
    </lineage>
</organism>
<evidence type="ECO:0000259" key="2">
    <source>
        <dbReference type="SMART" id="SM01065"/>
    </source>
</evidence>